<organism evidence="8">
    <name type="scientific">Cryptomonas curvata</name>
    <dbReference type="NCBI Taxonomy" id="233186"/>
    <lineage>
        <taxon>Eukaryota</taxon>
        <taxon>Cryptophyceae</taxon>
        <taxon>Cryptomonadales</taxon>
        <taxon>Cryptomonadaceae</taxon>
        <taxon>Cryptomonas</taxon>
    </lineage>
</organism>
<dbReference type="GO" id="GO:0005634">
    <property type="term" value="C:nucleus"/>
    <property type="evidence" value="ECO:0007669"/>
    <property type="project" value="TreeGrafter"/>
</dbReference>
<evidence type="ECO:0000256" key="6">
    <source>
        <dbReference type="ARBA" id="ARBA00031706"/>
    </source>
</evidence>
<dbReference type="Pfam" id="PF08271">
    <property type="entry name" value="Zn_Ribbon_TF"/>
    <property type="match status" value="1"/>
</dbReference>
<keyword evidence="4" id="KW-0805">Transcription regulation</keyword>
<dbReference type="GO" id="GO:0097550">
    <property type="term" value="C:transcription preinitiation complex"/>
    <property type="evidence" value="ECO:0007669"/>
    <property type="project" value="TreeGrafter"/>
</dbReference>
<gene>
    <name evidence="8" type="ORF">CCUR1050_LOCUS12347</name>
</gene>
<evidence type="ECO:0000256" key="4">
    <source>
        <dbReference type="ARBA" id="ARBA00023015"/>
    </source>
</evidence>
<dbReference type="PROSITE" id="PS00782">
    <property type="entry name" value="TFIIB"/>
    <property type="match status" value="1"/>
</dbReference>
<reference evidence="8" key="1">
    <citation type="submission" date="2021-01" db="EMBL/GenBank/DDBJ databases">
        <authorList>
            <person name="Corre E."/>
            <person name="Pelletier E."/>
            <person name="Niang G."/>
            <person name="Scheremetjew M."/>
            <person name="Finn R."/>
            <person name="Kale V."/>
            <person name="Holt S."/>
            <person name="Cochrane G."/>
            <person name="Meng A."/>
            <person name="Brown T."/>
            <person name="Cohen L."/>
        </authorList>
    </citation>
    <scope>NUCLEOTIDE SEQUENCE</scope>
    <source>
        <strain evidence="8">CCAP979/52</strain>
    </source>
</reference>
<protein>
    <recommendedName>
        <fullName evidence="2">Transcription initiation factor IIB</fullName>
    </recommendedName>
    <alternativeName>
        <fullName evidence="6">General transcription factor TFIIB</fullName>
    </alternativeName>
</protein>
<feature type="domain" description="Cyclin-like" evidence="7">
    <location>
        <begin position="264"/>
        <end position="348"/>
    </location>
</feature>
<evidence type="ECO:0000259" key="7">
    <source>
        <dbReference type="SMART" id="SM00385"/>
    </source>
</evidence>
<dbReference type="SUPFAM" id="SSF50156">
    <property type="entry name" value="PDZ domain-like"/>
    <property type="match status" value="1"/>
</dbReference>
<dbReference type="CDD" id="cd20551">
    <property type="entry name" value="CYCLIN_TFIIB_rpt1"/>
    <property type="match status" value="1"/>
</dbReference>
<dbReference type="InterPro" id="IPR036915">
    <property type="entry name" value="Cyclin-like_sf"/>
</dbReference>
<dbReference type="Gene3D" id="1.10.472.170">
    <property type="match status" value="1"/>
</dbReference>
<dbReference type="SUPFAM" id="SSF47954">
    <property type="entry name" value="Cyclin-like"/>
    <property type="match status" value="2"/>
</dbReference>
<evidence type="ECO:0000313" key="8">
    <source>
        <dbReference type="EMBL" id="CAD8634666.1"/>
    </source>
</evidence>
<dbReference type="PANTHER" id="PTHR11618">
    <property type="entry name" value="TRANSCRIPTION INITIATION FACTOR IIB-RELATED"/>
    <property type="match status" value="1"/>
</dbReference>
<dbReference type="SMART" id="SM00385">
    <property type="entry name" value="CYCLIN"/>
    <property type="match status" value="2"/>
</dbReference>
<feature type="domain" description="Cyclin-like" evidence="7">
    <location>
        <begin position="361"/>
        <end position="448"/>
    </location>
</feature>
<dbReference type="InterPro" id="IPR000812">
    <property type="entry name" value="TFIIB"/>
</dbReference>
<dbReference type="GO" id="GO:0070897">
    <property type="term" value="P:transcription preinitiation complex assembly"/>
    <property type="evidence" value="ECO:0007669"/>
    <property type="project" value="InterPro"/>
</dbReference>
<dbReference type="Gene3D" id="1.10.472.10">
    <property type="entry name" value="Cyclin-like"/>
    <property type="match status" value="1"/>
</dbReference>
<evidence type="ECO:0000256" key="1">
    <source>
        <dbReference type="ARBA" id="ARBA00010857"/>
    </source>
</evidence>
<evidence type="ECO:0000256" key="5">
    <source>
        <dbReference type="ARBA" id="ARBA00023163"/>
    </source>
</evidence>
<dbReference type="PRINTS" id="PR00685">
    <property type="entry name" value="TIFACTORIIB"/>
</dbReference>
<dbReference type="PANTHER" id="PTHR11618:SF13">
    <property type="entry name" value="TRANSCRIPTION INITIATION FACTOR IIB"/>
    <property type="match status" value="1"/>
</dbReference>
<comment type="similarity">
    <text evidence="1">Belongs to the TFIIB family.</text>
</comment>
<name>A0A7S0QK00_9CRYP</name>
<sequence>MKVEGSQFVPKSKVDASNFVPKSKVAGSWDPNALTWTEHQFYFTSQSWGIKAVWEKVPGSDQPKFTFPLIITEVRPGSEAEQQGLRVRDEVMAVRPEGDAAYREVKRQDKDPRIVSSGKATSYVDDETCGILMRGGRCAIKIRRGEKTQRCECGSDEITEDERQGDLICLRCGVVLRGKVMSMSSEWRTFKDDESGHDPNRAGAADNPLLSSDGMSTMIGASGPVFGPVRNAADLQSGSAANLAKNQFKGSNQNADRAILDAFGHIERMCERLGLPRMIISAAQEMYKVVDEEQKKGKKVGRTVEATVCSVVYLACAEKKVPRTLKELCSVTTSTKKDIGKTFKHIEQLLGKKSGPTSAVDIIPRFSSHLQLSNDLERLSIHIARAAEPFLPGRVYTSVAGAAIYMACLLAHGTPAAGGATLPSAKQISDATGAAEATIRQVYRDMHVRRHALLPAGTAAVVPGRIDSIPDH</sequence>
<dbReference type="InterPro" id="IPR023486">
    <property type="entry name" value="TFIIB_CS"/>
</dbReference>
<dbReference type="InterPro" id="IPR013150">
    <property type="entry name" value="TFIIB_cyclin"/>
</dbReference>
<dbReference type="InterPro" id="IPR013137">
    <property type="entry name" value="Znf_TFIIB"/>
</dbReference>
<accession>A0A7S0QK00</accession>
<proteinExistence type="inferred from homology"/>
<evidence type="ECO:0000256" key="3">
    <source>
        <dbReference type="ARBA" id="ARBA00022737"/>
    </source>
</evidence>
<evidence type="ECO:0000256" key="2">
    <source>
        <dbReference type="ARBA" id="ARBA00013932"/>
    </source>
</evidence>
<dbReference type="AlphaFoldDB" id="A0A7S0QK00"/>
<dbReference type="SUPFAM" id="SSF57783">
    <property type="entry name" value="Zinc beta-ribbon"/>
    <property type="match status" value="1"/>
</dbReference>
<keyword evidence="5" id="KW-0804">Transcription</keyword>
<keyword evidence="3" id="KW-0677">Repeat</keyword>
<dbReference type="InterPro" id="IPR036034">
    <property type="entry name" value="PDZ_sf"/>
</dbReference>
<dbReference type="InterPro" id="IPR013763">
    <property type="entry name" value="Cyclin-like_dom"/>
</dbReference>
<dbReference type="GO" id="GO:0017025">
    <property type="term" value="F:TBP-class protein binding"/>
    <property type="evidence" value="ECO:0007669"/>
    <property type="project" value="InterPro"/>
</dbReference>
<dbReference type="Pfam" id="PF00382">
    <property type="entry name" value="TFIIB"/>
    <property type="match status" value="2"/>
</dbReference>
<dbReference type="EMBL" id="HBEZ01022271">
    <property type="protein sequence ID" value="CAD8634666.1"/>
    <property type="molecule type" value="Transcribed_RNA"/>
</dbReference>